<dbReference type="EMBL" id="AB190359">
    <property type="protein sequence ID" value="BAF30827.1"/>
    <property type="molecule type" value="Genomic_DNA"/>
</dbReference>
<evidence type="ECO:0000313" key="2">
    <source>
        <dbReference type="EMBL" id="BAF30827.1"/>
    </source>
</evidence>
<sequence length="279" mass="32482">MGLLERRKLKKIQEEARANAIQIDGSTAQDYLEYQEKTKKYRRKARRETIKALIPLSIATTTAGLFTNYMFSSSIGPKYSLPLTIGTIATELMLLAIIISKTYQPASDLFIVTGLTDPDNPKSAIYIEKWLIPKKLIENYHIDGSQYSVQTTEGMAYLCEDMRYDYNSGELYIKFGWPNLDRFAFLTKQETFHLMEKILNKLMTKIEIQEAYQEVSINLKTKERSNKMIHRIFRSLYNHDESESQQDIREMTEEMTGIDEEIKSIINPIKQEEKEEEEA</sequence>
<keyword evidence="2" id="KW-0614">Plasmid</keyword>
<accession>Q0KKY3</accession>
<keyword evidence="1" id="KW-0472">Membrane</keyword>
<name>Q0KKY3_THEAI</name>
<organism evidence="2">
    <name type="scientific">Thermoplasma acidophilum</name>
    <dbReference type="NCBI Taxonomy" id="2303"/>
    <lineage>
        <taxon>Archaea</taxon>
        <taxon>Methanobacteriati</taxon>
        <taxon>Thermoplasmatota</taxon>
        <taxon>Thermoplasmata</taxon>
        <taxon>Thermoplasmatales</taxon>
        <taxon>Thermoplasmataceae</taxon>
        <taxon>Thermoplasma</taxon>
    </lineage>
</organism>
<keyword evidence="1" id="KW-1133">Transmembrane helix</keyword>
<keyword evidence="1" id="KW-0812">Transmembrane</keyword>
<dbReference type="RefSeq" id="WP_011617985.1">
    <property type="nucleotide sequence ID" value="NC_008318.1"/>
</dbReference>
<reference evidence="2" key="1">
    <citation type="journal article" date="2006" name="Extremophiles">
        <title>Structural analysis of the plasmid pTA1 isolated from the thermoacidophilic archaeon Thermoplasma acidophilum.</title>
        <authorList>
            <person name="Yamashiro K."/>
            <person name="Yokobori S."/>
            <person name="Oshima T."/>
            <person name="Yamgishi A."/>
        </authorList>
    </citation>
    <scope>NUCLEOTIDE SEQUENCE</scope>
    <source>
        <strain evidence="2">H0-122</strain>
        <plasmid evidence="2">pTA1</plasmid>
    </source>
</reference>
<evidence type="ECO:0000256" key="1">
    <source>
        <dbReference type="SAM" id="Phobius"/>
    </source>
</evidence>
<geneLocation type="plasmid" evidence="2">
    <name>pTA1</name>
</geneLocation>
<proteinExistence type="predicted"/>
<feature type="transmembrane region" description="Helical" evidence="1">
    <location>
        <begin position="79"/>
        <end position="99"/>
    </location>
</feature>
<dbReference type="AlphaFoldDB" id="Q0KKY3"/>
<protein>
    <submittedName>
        <fullName evidence="2">Uncharacterized protein</fullName>
    </submittedName>
</protein>
<feature type="transmembrane region" description="Helical" evidence="1">
    <location>
        <begin position="49"/>
        <end position="67"/>
    </location>
</feature>